<dbReference type="InterPro" id="IPR012334">
    <property type="entry name" value="Pectin_lyas_fold"/>
</dbReference>
<keyword evidence="1" id="KW-0732">Signal</keyword>
<comment type="caution">
    <text evidence="3">The sequence shown here is derived from an EMBL/GenBank/DDBJ whole genome shotgun (WGS) entry which is preliminary data.</text>
</comment>
<dbReference type="InterPro" id="IPR006626">
    <property type="entry name" value="PbH1"/>
</dbReference>
<dbReference type="InterPro" id="IPR011050">
    <property type="entry name" value="Pectin_lyase_fold/virulence"/>
</dbReference>
<dbReference type="SMART" id="SM00710">
    <property type="entry name" value="PbH1"/>
    <property type="match status" value="6"/>
</dbReference>
<accession>A0ABU9BNL2</accession>
<evidence type="ECO:0000313" key="3">
    <source>
        <dbReference type="EMBL" id="MEK8030230.1"/>
    </source>
</evidence>
<dbReference type="Gene3D" id="2.160.20.10">
    <property type="entry name" value="Single-stranded right-handed beta-helix, Pectin lyase-like"/>
    <property type="match status" value="1"/>
</dbReference>
<evidence type="ECO:0000313" key="4">
    <source>
        <dbReference type="Proteomes" id="UP001371218"/>
    </source>
</evidence>
<gene>
    <name evidence="3" type="ORF">AACH06_05285</name>
</gene>
<dbReference type="Pfam" id="PF13229">
    <property type="entry name" value="Beta_helix"/>
    <property type="match status" value="1"/>
</dbReference>
<evidence type="ECO:0000259" key="2">
    <source>
        <dbReference type="Pfam" id="PF13229"/>
    </source>
</evidence>
<dbReference type="Proteomes" id="UP001371218">
    <property type="component" value="Unassembled WGS sequence"/>
</dbReference>
<organism evidence="3 4">
    <name type="scientific">Ideonella lacteola</name>
    <dbReference type="NCBI Taxonomy" id="2984193"/>
    <lineage>
        <taxon>Bacteria</taxon>
        <taxon>Pseudomonadati</taxon>
        <taxon>Pseudomonadota</taxon>
        <taxon>Betaproteobacteria</taxon>
        <taxon>Burkholderiales</taxon>
        <taxon>Sphaerotilaceae</taxon>
        <taxon>Ideonella</taxon>
    </lineage>
</organism>
<feature type="chain" id="PRO_5045728372" evidence="1">
    <location>
        <begin position="29"/>
        <end position="340"/>
    </location>
</feature>
<keyword evidence="4" id="KW-1185">Reference proteome</keyword>
<name>A0ABU9BNL2_9BURK</name>
<sequence>MTKNVHPHAWLTVTAAATMLMASAAAHATKYEVSDANGLLSALGKVVPGDVIVLAPGTYRGSFVATRSGAKGNPITLKGPSSAVLTNSGYGFSLKANYWKLTGFTVDGASKGIVLDNARNNLLDKLTVKNVGGEGIHFRTFSSDNVLRNSTVRDTGKDTPGYGEGVYAGSAVSNWDVYTDGKPDTSDRNCIANNHIGPGVTAEGIDLKEGTTGGIVVGNTYDATGISGENYGDSFIDAKGNGYHIYGNQVSNPGRTKVLKDGFQTHVAYTGYGKDNIFQANTVDLQSTGYGFYITTSGTGNKVCSDNSVSHADSGVANISTVSCSNPKPICPKVLNLPLR</sequence>
<protein>
    <submittedName>
        <fullName evidence="3">Right-handed parallel beta-helix repeat-containing protein</fullName>
    </submittedName>
</protein>
<feature type="domain" description="Right handed beta helix" evidence="2">
    <location>
        <begin position="86"/>
        <end position="170"/>
    </location>
</feature>
<dbReference type="SUPFAM" id="SSF51126">
    <property type="entry name" value="Pectin lyase-like"/>
    <property type="match status" value="1"/>
</dbReference>
<dbReference type="EMBL" id="JBBUTG010000002">
    <property type="protein sequence ID" value="MEK8030230.1"/>
    <property type="molecule type" value="Genomic_DNA"/>
</dbReference>
<dbReference type="InterPro" id="IPR039448">
    <property type="entry name" value="Beta_helix"/>
</dbReference>
<feature type="signal peptide" evidence="1">
    <location>
        <begin position="1"/>
        <end position="28"/>
    </location>
</feature>
<reference evidence="3 4" key="1">
    <citation type="submission" date="2024-04" db="EMBL/GenBank/DDBJ databases">
        <title>Novel species of the genus Ideonella isolated from streams.</title>
        <authorList>
            <person name="Lu H."/>
        </authorList>
    </citation>
    <scope>NUCLEOTIDE SEQUENCE [LARGE SCALE GENOMIC DNA]</scope>
    <source>
        <strain evidence="3 4">DXS29W</strain>
    </source>
</reference>
<evidence type="ECO:0000256" key="1">
    <source>
        <dbReference type="SAM" id="SignalP"/>
    </source>
</evidence>
<dbReference type="RefSeq" id="WP_341424579.1">
    <property type="nucleotide sequence ID" value="NZ_JBBUTG010000002.1"/>
</dbReference>
<proteinExistence type="predicted"/>